<evidence type="ECO:0000313" key="3">
    <source>
        <dbReference type="Proteomes" id="UP000593565"/>
    </source>
</evidence>
<proteinExistence type="predicted"/>
<keyword evidence="3" id="KW-1185">Reference proteome</keyword>
<gene>
    <name evidence="2" type="ORF">AMELA_G00165530</name>
</gene>
<comment type="caution">
    <text evidence="2">The sequence shown here is derived from an EMBL/GenBank/DDBJ whole genome shotgun (WGS) entry which is preliminary data.</text>
</comment>
<dbReference type="Proteomes" id="UP000593565">
    <property type="component" value="Unassembled WGS sequence"/>
</dbReference>
<dbReference type="AlphaFoldDB" id="A0A7J6ADD3"/>
<accession>A0A7J6ADD3</accession>
<evidence type="ECO:0000313" key="2">
    <source>
        <dbReference type="EMBL" id="KAF4080007.1"/>
    </source>
</evidence>
<name>A0A7J6ADD3_AMEME</name>
<evidence type="ECO:0000256" key="1">
    <source>
        <dbReference type="SAM" id="MobiDB-lite"/>
    </source>
</evidence>
<dbReference type="EMBL" id="JAAGNN010000014">
    <property type="protein sequence ID" value="KAF4080007.1"/>
    <property type="molecule type" value="Genomic_DNA"/>
</dbReference>
<sequence>MSLISYMSTYLCSERLSSPDRSSHGAAKSSTGGPSYPQYQIVDHLVFCWEGHPYLTSAEASNFINSGFDRQECMYKCQSAGGHIPQISFRQMCSCY</sequence>
<protein>
    <submittedName>
        <fullName evidence="2">Uncharacterized protein</fullName>
    </submittedName>
</protein>
<organism evidence="2 3">
    <name type="scientific">Ameiurus melas</name>
    <name type="common">Black bullhead</name>
    <name type="synonym">Silurus melas</name>
    <dbReference type="NCBI Taxonomy" id="219545"/>
    <lineage>
        <taxon>Eukaryota</taxon>
        <taxon>Metazoa</taxon>
        <taxon>Chordata</taxon>
        <taxon>Craniata</taxon>
        <taxon>Vertebrata</taxon>
        <taxon>Euteleostomi</taxon>
        <taxon>Actinopterygii</taxon>
        <taxon>Neopterygii</taxon>
        <taxon>Teleostei</taxon>
        <taxon>Ostariophysi</taxon>
        <taxon>Siluriformes</taxon>
        <taxon>Ictaluridae</taxon>
        <taxon>Ameiurus</taxon>
    </lineage>
</organism>
<reference evidence="2 3" key="1">
    <citation type="submission" date="2020-02" db="EMBL/GenBank/DDBJ databases">
        <title>A chromosome-scale genome assembly of the black bullhead catfish (Ameiurus melas).</title>
        <authorList>
            <person name="Wen M."/>
            <person name="Zham M."/>
            <person name="Cabau C."/>
            <person name="Klopp C."/>
            <person name="Donnadieu C."/>
            <person name="Roques C."/>
            <person name="Bouchez O."/>
            <person name="Lampietro C."/>
            <person name="Jouanno E."/>
            <person name="Herpin A."/>
            <person name="Louis A."/>
            <person name="Berthelot C."/>
            <person name="Parey E."/>
            <person name="Roest-Crollius H."/>
            <person name="Braasch I."/>
            <person name="Postlethwait J."/>
            <person name="Robinson-Rechavi M."/>
            <person name="Echchiki A."/>
            <person name="Begum T."/>
            <person name="Montfort J."/>
            <person name="Schartl M."/>
            <person name="Bobe J."/>
            <person name="Guiguen Y."/>
        </authorList>
    </citation>
    <scope>NUCLEOTIDE SEQUENCE [LARGE SCALE GENOMIC DNA]</scope>
    <source>
        <strain evidence="2">M_S1</strain>
        <tissue evidence="2">Blood</tissue>
    </source>
</reference>
<feature type="region of interest" description="Disordered" evidence="1">
    <location>
        <begin position="16"/>
        <end position="36"/>
    </location>
</feature>